<gene>
    <name evidence="2" type="ORF">F8172_20295</name>
</gene>
<feature type="region of interest" description="Disordered" evidence="1">
    <location>
        <begin position="188"/>
        <end position="217"/>
    </location>
</feature>
<dbReference type="EMBL" id="WBPP01000035">
    <property type="protein sequence ID" value="KAB2391053.1"/>
    <property type="molecule type" value="Genomic_DNA"/>
</dbReference>
<evidence type="ECO:0000256" key="1">
    <source>
        <dbReference type="SAM" id="MobiDB-lite"/>
    </source>
</evidence>
<dbReference type="Proteomes" id="UP000475765">
    <property type="component" value="Unassembled WGS sequence"/>
</dbReference>
<comment type="caution">
    <text evidence="2">The sequence shown here is derived from an EMBL/GenBank/DDBJ whole genome shotgun (WGS) entry which is preliminary data.</text>
</comment>
<dbReference type="AlphaFoldDB" id="A0A9W7QFJ6"/>
<dbReference type="RefSeq" id="WP_151522146.1">
    <property type="nucleotide sequence ID" value="NZ_JBNIKS010000033.1"/>
</dbReference>
<feature type="compositionally biased region" description="Polar residues" evidence="1">
    <location>
        <begin position="194"/>
        <end position="205"/>
    </location>
</feature>
<evidence type="ECO:0000313" key="2">
    <source>
        <dbReference type="EMBL" id="KAB2391053.1"/>
    </source>
</evidence>
<feature type="compositionally biased region" description="Basic residues" evidence="1">
    <location>
        <begin position="208"/>
        <end position="217"/>
    </location>
</feature>
<proteinExistence type="predicted"/>
<name>A0A9W7QFJ6_BACCE</name>
<evidence type="ECO:0008006" key="4">
    <source>
        <dbReference type="Google" id="ProtNLM"/>
    </source>
</evidence>
<protein>
    <recommendedName>
        <fullName evidence="4">Phage protein</fullName>
    </recommendedName>
</protein>
<reference evidence="2 3" key="1">
    <citation type="submission" date="2019-10" db="EMBL/GenBank/DDBJ databases">
        <title>Bacillus from the desert of Cuatro Cinegas, Coahuila.</title>
        <authorList>
            <person name="Olmedo-Alvarez G."/>
            <person name="Saldana S."/>
            <person name="Barcelo D."/>
        </authorList>
    </citation>
    <scope>NUCLEOTIDE SEQUENCE [LARGE SCALE GENOMIC DNA]</scope>
    <source>
        <strain evidence="2 3">CH417_13T</strain>
    </source>
</reference>
<accession>A0A9W7QFJ6</accession>
<organism evidence="2 3">
    <name type="scientific">Bacillus cereus</name>
    <dbReference type="NCBI Taxonomy" id="1396"/>
    <lineage>
        <taxon>Bacteria</taxon>
        <taxon>Bacillati</taxon>
        <taxon>Bacillota</taxon>
        <taxon>Bacilli</taxon>
        <taxon>Bacillales</taxon>
        <taxon>Bacillaceae</taxon>
        <taxon>Bacillus</taxon>
        <taxon>Bacillus cereus group</taxon>
    </lineage>
</organism>
<sequence>MDQLRVIEGVKEDKPDYFEIYLRMFMKAVQELKNQKETTKLVSKDVYKKAIFTGVRFINNVSNDLKDHKYVKAKFDLIVYVKELIGCLTPREFMSIFPIAKEYKGGKHGMKDYFSTMKSIDEMGIDTQIGDNVSEFLWNYHNWEDVTEFVVNSMEVVSALRKAEGKKSLAEEFFEGTGLDTYTLHSGQKGKQKLINNRTGETQEVQKPRPRYLKPVQ</sequence>
<evidence type="ECO:0000313" key="3">
    <source>
        <dbReference type="Proteomes" id="UP000475765"/>
    </source>
</evidence>